<name>A0A238WL27_9ACTN</name>
<dbReference type="AlphaFoldDB" id="A0A238WL27"/>
<keyword evidence="1" id="KW-1133">Transmembrane helix</keyword>
<dbReference type="Proteomes" id="UP000198420">
    <property type="component" value="Unassembled WGS sequence"/>
</dbReference>
<proteinExistence type="predicted"/>
<feature type="transmembrane region" description="Helical" evidence="1">
    <location>
        <begin position="18"/>
        <end position="36"/>
    </location>
</feature>
<keyword evidence="3" id="KW-1185">Reference proteome</keyword>
<evidence type="ECO:0000313" key="2">
    <source>
        <dbReference type="EMBL" id="SNR47242.1"/>
    </source>
</evidence>
<gene>
    <name evidence="2" type="ORF">SAMN06265355_10323</name>
</gene>
<evidence type="ECO:0000256" key="1">
    <source>
        <dbReference type="SAM" id="Phobius"/>
    </source>
</evidence>
<protein>
    <submittedName>
        <fullName evidence="2">Uncharacterized protein</fullName>
    </submittedName>
</protein>
<reference evidence="3" key="1">
    <citation type="submission" date="2017-06" db="EMBL/GenBank/DDBJ databases">
        <authorList>
            <person name="Varghese N."/>
            <person name="Submissions S."/>
        </authorList>
    </citation>
    <scope>NUCLEOTIDE SEQUENCE [LARGE SCALE GENOMIC DNA]</scope>
    <source>
        <strain evidence="3">DSM 44485</strain>
    </source>
</reference>
<keyword evidence="1" id="KW-0812">Transmembrane</keyword>
<organism evidence="2 3">
    <name type="scientific">Actinomadura mexicana</name>
    <dbReference type="NCBI Taxonomy" id="134959"/>
    <lineage>
        <taxon>Bacteria</taxon>
        <taxon>Bacillati</taxon>
        <taxon>Actinomycetota</taxon>
        <taxon>Actinomycetes</taxon>
        <taxon>Streptosporangiales</taxon>
        <taxon>Thermomonosporaceae</taxon>
        <taxon>Actinomadura</taxon>
    </lineage>
</organism>
<dbReference type="EMBL" id="FZNP01000003">
    <property type="protein sequence ID" value="SNR47242.1"/>
    <property type="molecule type" value="Genomic_DNA"/>
</dbReference>
<feature type="transmembrane region" description="Helical" evidence="1">
    <location>
        <begin position="48"/>
        <end position="70"/>
    </location>
</feature>
<sequence length="79" mass="7882">MVVVAGAVQRDRTRRARWLASVLPPPLLAVLAGSAAPVAGDAGALSAVLYVAEGVAGAAAGLALASLISVRRSELGGYW</sequence>
<evidence type="ECO:0000313" key="3">
    <source>
        <dbReference type="Proteomes" id="UP000198420"/>
    </source>
</evidence>
<keyword evidence="1" id="KW-0472">Membrane</keyword>
<accession>A0A238WL27</accession>